<dbReference type="SUPFAM" id="SSF74653">
    <property type="entry name" value="TolA/TonB C-terminal domain"/>
    <property type="match status" value="1"/>
</dbReference>
<feature type="region of interest" description="Disordered" evidence="1">
    <location>
        <begin position="283"/>
        <end position="376"/>
    </location>
</feature>
<accession>A0ABX2E9W2</accession>
<dbReference type="Proteomes" id="UP000737171">
    <property type="component" value="Unassembled WGS sequence"/>
</dbReference>
<feature type="compositionally biased region" description="Basic and acidic residues" evidence="1">
    <location>
        <begin position="184"/>
        <end position="197"/>
    </location>
</feature>
<feature type="compositionally biased region" description="Basic and acidic residues" evidence="1">
    <location>
        <begin position="292"/>
        <end position="301"/>
    </location>
</feature>
<dbReference type="NCBIfam" id="TIGR02794">
    <property type="entry name" value="tolA_full"/>
    <property type="match status" value="1"/>
</dbReference>
<protein>
    <submittedName>
        <fullName evidence="2">Cell envelope integrity protein TolA</fullName>
    </submittedName>
</protein>
<sequence length="496" mass="53750">MAPGAPRSPVIPAWTMDRMRFTNGSEGAERKRLGVALLLSLLIHALLLSLTFGGGLGLPGLGFPWQERRIEVPELRVVIVPPRIAPAAPAIAPVVQPRQQALVEQAVLGAPIVVPPAADANAPLRVVAPDDAAPVPIPPPAVIALAPPNEPTLIVPPAPPVPTPVIAAAPSASSPERALPAPRDNADEARERQAEQLEAARVEAARLETERQQAARQAAARQEAALQEAARQEAARIEIARQEAERQKAAQQAAARQEAELQEAARQKAAQIEATRLEAERQKAAQQAAARQEAEQQEAARQKAAQAEAARQEAERQKAAQQAAARQEAARVQAAEDDNARREAARRAMGRQLDEEAAARREAAAKEAPPTSNLPYSWSSARRGRLFGRTDPNAELVLYAEAWARKIHQNMTIDMVREAARRPHIDPVVTVAIRRDGSVESVTFVVSSGVPEIDDAVRRIVQSQTPYQAFSPALAHDFDVIEIRRTWHFDVAVRLY</sequence>
<evidence type="ECO:0000313" key="3">
    <source>
        <dbReference type="Proteomes" id="UP000737171"/>
    </source>
</evidence>
<dbReference type="InterPro" id="IPR014161">
    <property type="entry name" value="Tol-Pal_TolA"/>
</dbReference>
<keyword evidence="3" id="KW-1185">Reference proteome</keyword>
<organism evidence="2 3">
    <name type="scientific">Pseudaquabacterium terrae</name>
    <dbReference type="NCBI Taxonomy" id="2732868"/>
    <lineage>
        <taxon>Bacteria</taxon>
        <taxon>Pseudomonadati</taxon>
        <taxon>Pseudomonadota</taxon>
        <taxon>Betaproteobacteria</taxon>
        <taxon>Burkholderiales</taxon>
        <taxon>Sphaerotilaceae</taxon>
        <taxon>Pseudaquabacterium</taxon>
    </lineage>
</organism>
<feature type="compositionally biased region" description="Low complexity" evidence="1">
    <location>
        <begin position="319"/>
        <end position="333"/>
    </location>
</feature>
<proteinExistence type="predicted"/>
<feature type="compositionally biased region" description="Basic and acidic residues" evidence="1">
    <location>
        <begin position="338"/>
        <end position="365"/>
    </location>
</feature>
<evidence type="ECO:0000313" key="2">
    <source>
        <dbReference type="EMBL" id="NRF65467.1"/>
    </source>
</evidence>
<evidence type="ECO:0000256" key="1">
    <source>
        <dbReference type="SAM" id="MobiDB-lite"/>
    </source>
</evidence>
<dbReference type="RefSeq" id="WP_173119539.1">
    <property type="nucleotide sequence ID" value="NZ_JABRWJ010000001.1"/>
</dbReference>
<reference evidence="2 3" key="1">
    <citation type="submission" date="2020-05" db="EMBL/GenBank/DDBJ databases">
        <title>Aquincola sp. isolate from soil.</title>
        <authorList>
            <person name="Han J."/>
            <person name="Kim D.-U."/>
        </authorList>
    </citation>
    <scope>NUCLEOTIDE SEQUENCE [LARGE SCALE GENOMIC DNA]</scope>
    <source>
        <strain evidence="2 3">S2</strain>
    </source>
</reference>
<dbReference type="Pfam" id="PF13103">
    <property type="entry name" value="TonB_2"/>
    <property type="match status" value="1"/>
</dbReference>
<feature type="region of interest" description="Disordered" evidence="1">
    <location>
        <begin position="166"/>
        <end position="197"/>
    </location>
</feature>
<comment type="caution">
    <text evidence="2">The sequence shown here is derived from an EMBL/GenBank/DDBJ whole genome shotgun (WGS) entry which is preliminary data.</text>
</comment>
<gene>
    <name evidence="2" type="primary">tolA</name>
    <name evidence="2" type="ORF">HLB44_00570</name>
</gene>
<feature type="compositionally biased region" description="Low complexity" evidence="1">
    <location>
        <begin position="166"/>
        <end position="183"/>
    </location>
</feature>
<dbReference type="EMBL" id="JABRWJ010000001">
    <property type="protein sequence ID" value="NRF65467.1"/>
    <property type="molecule type" value="Genomic_DNA"/>
</dbReference>
<name>A0ABX2E9W2_9BURK</name>